<protein>
    <submittedName>
        <fullName evidence="2">Uncharacterized protein</fullName>
    </submittedName>
</protein>
<dbReference type="GeneID" id="18676090"/>
<evidence type="ECO:0000313" key="3">
    <source>
        <dbReference type="Proteomes" id="UP000053630"/>
    </source>
</evidence>
<dbReference type="AlphaFoldDB" id="R7SG91"/>
<evidence type="ECO:0000256" key="1">
    <source>
        <dbReference type="SAM" id="MobiDB-lite"/>
    </source>
</evidence>
<accession>R7SG91</accession>
<proteinExistence type="predicted"/>
<name>R7SG91_FOMME</name>
<dbReference type="RefSeq" id="XP_007272445.1">
    <property type="nucleotide sequence ID" value="XM_007272383.1"/>
</dbReference>
<dbReference type="KEGG" id="fme:FOMMEDRAFT_164098"/>
<sequence>MLDSQSDSVPPESIPTIKHKTSDVLKEGQANKPKAGVKHGPGQPCKVATDSANIQPTVNNITPSIQSVEIVNEVVDLPDDSVDLYAEELEDDREEFDLDEVLDDEEFDITNCIISYSDSKTELVFSRHKDCYSGL</sequence>
<dbReference type="Proteomes" id="UP000053630">
    <property type="component" value="Unassembled WGS sequence"/>
</dbReference>
<dbReference type="EMBL" id="JH719249">
    <property type="protein sequence ID" value="EJC97292.1"/>
    <property type="molecule type" value="Genomic_DNA"/>
</dbReference>
<gene>
    <name evidence="2" type="ORF">FOMMEDRAFT_164098</name>
</gene>
<reference evidence="3" key="1">
    <citation type="journal article" date="2012" name="Science">
        <title>The Paleozoic origin of enzymatic lignin decomposition reconstructed from 31 fungal genomes.</title>
        <authorList>
            <person name="Floudas D."/>
            <person name="Binder M."/>
            <person name="Riley R."/>
            <person name="Barry K."/>
            <person name="Blanchette R.A."/>
            <person name="Henrissat B."/>
            <person name="Martinez A.T."/>
            <person name="Otillar R."/>
            <person name="Spatafora J.W."/>
            <person name="Yadav J.S."/>
            <person name="Aerts A."/>
            <person name="Benoit I."/>
            <person name="Boyd A."/>
            <person name="Carlson A."/>
            <person name="Copeland A."/>
            <person name="Coutinho P.M."/>
            <person name="de Vries R.P."/>
            <person name="Ferreira P."/>
            <person name="Findley K."/>
            <person name="Foster B."/>
            <person name="Gaskell J."/>
            <person name="Glotzer D."/>
            <person name="Gorecki P."/>
            <person name="Heitman J."/>
            <person name="Hesse C."/>
            <person name="Hori C."/>
            <person name="Igarashi K."/>
            <person name="Jurgens J.A."/>
            <person name="Kallen N."/>
            <person name="Kersten P."/>
            <person name="Kohler A."/>
            <person name="Kuees U."/>
            <person name="Kumar T.K.A."/>
            <person name="Kuo A."/>
            <person name="LaButti K."/>
            <person name="Larrondo L.F."/>
            <person name="Lindquist E."/>
            <person name="Ling A."/>
            <person name="Lombard V."/>
            <person name="Lucas S."/>
            <person name="Lundell T."/>
            <person name="Martin R."/>
            <person name="McLaughlin D.J."/>
            <person name="Morgenstern I."/>
            <person name="Morin E."/>
            <person name="Murat C."/>
            <person name="Nagy L.G."/>
            <person name="Nolan M."/>
            <person name="Ohm R.A."/>
            <person name="Patyshakuliyeva A."/>
            <person name="Rokas A."/>
            <person name="Ruiz-Duenas F.J."/>
            <person name="Sabat G."/>
            <person name="Salamov A."/>
            <person name="Samejima M."/>
            <person name="Schmutz J."/>
            <person name="Slot J.C."/>
            <person name="St John F."/>
            <person name="Stenlid J."/>
            <person name="Sun H."/>
            <person name="Sun S."/>
            <person name="Syed K."/>
            <person name="Tsang A."/>
            <person name="Wiebenga A."/>
            <person name="Young D."/>
            <person name="Pisabarro A."/>
            <person name="Eastwood D.C."/>
            <person name="Martin F."/>
            <person name="Cullen D."/>
            <person name="Grigoriev I.V."/>
            <person name="Hibbett D.S."/>
        </authorList>
    </citation>
    <scope>NUCLEOTIDE SEQUENCE [LARGE SCALE GENOMIC DNA]</scope>
    <source>
        <strain evidence="3">MF3/22</strain>
    </source>
</reference>
<feature type="region of interest" description="Disordered" evidence="1">
    <location>
        <begin position="1"/>
        <end position="44"/>
    </location>
</feature>
<keyword evidence="3" id="KW-1185">Reference proteome</keyword>
<evidence type="ECO:0000313" key="2">
    <source>
        <dbReference type="EMBL" id="EJC97292.1"/>
    </source>
</evidence>
<organism evidence="2 3">
    <name type="scientific">Fomitiporia mediterranea (strain MF3/22)</name>
    <name type="common">Grapevine white-rot fungus</name>
    <dbReference type="NCBI Taxonomy" id="694068"/>
    <lineage>
        <taxon>Eukaryota</taxon>
        <taxon>Fungi</taxon>
        <taxon>Dikarya</taxon>
        <taxon>Basidiomycota</taxon>
        <taxon>Agaricomycotina</taxon>
        <taxon>Agaricomycetes</taxon>
        <taxon>Hymenochaetales</taxon>
        <taxon>Hymenochaetaceae</taxon>
        <taxon>Fomitiporia</taxon>
    </lineage>
</organism>